<organism evidence="2 3">
    <name type="scientific">Sphingobacterium paludis</name>
    <dbReference type="NCBI Taxonomy" id="1476465"/>
    <lineage>
        <taxon>Bacteria</taxon>
        <taxon>Pseudomonadati</taxon>
        <taxon>Bacteroidota</taxon>
        <taxon>Sphingobacteriia</taxon>
        <taxon>Sphingobacteriales</taxon>
        <taxon>Sphingobacteriaceae</taxon>
        <taxon>Sphingobacterium</taxon>
    </lineage>
</organism>
<accession>A0A4R7CT28</accession>
<keyword evidence="1" id="KW-1133">Transmembrane helix</keyword>
<reference evidence="2 3" key="1">
    <citation type="submission" date="2019-03" db="EMBL/GenBank/DDBJ databases">
        <title>Genomic Encyclopedia of Type Strains, Phase III (KMG-III): the genomes of soil and plant-associated and newly described type strains.</title>
        <authorList>
            <person name="Whitman W."/>
        </authorList>
    </citation>
    <scope>NUCLEOTIDE SEQUENCE [LARGE SCALE GENOMIC DNA]</scope>
    <source>
        <strain evidence="2 3">CGMCC 1.12801</strain>
    </source>
</reference>
<evidence type="ECO:0000313" key="2">
    <source>
        <dbReference type="EMBL" id="TDS07576.1"/>
    </source>
</evidence>
<keyword evidence="3" id="KW-1185">Reference proteome</keyword>
<dbReference type="EMBL" id="SNZV01000013">
    <property type="protein sequence ID" value="TDS07576.1"/>
    <property type="molecule type" value="Genomic_DNA"/>
</dbReference>
<evidence type="ECO:0000313" key="3">
    <source>
        <dbReference type="Proteomes" id="UP000294752"/>
    </source>
</evidence>
<gene>
    <name evidence="2" type="ORF">B0I21_11366</name>
</gene>
<proteinExistence type="predicted"/>
<comment type="caution">
    <text evidence="2">The sequence shown here is derived from an EMBL/GenBank/DDBJ whole genome shotgun (WGS) entry which is preliminary data.</text>
</comment>
<name>A0A4R7CT28_9SPHI</name>
<protein>
    <submittedName>
        <fullName evidence="2">Uncharacterized protein</fullName>
    </submittedName>
</protein>
<dbReference type="AlphaFoldDB" id="A0A4R7CT28"/>
<feature type="transmembrane region" description="Helical" evidence="1">
    <location>
        <begin position="31"/>
        <end position="50"/>
    </location>
</feature>
<keyword evidence="1" id="KW-0472">Membrane</keyword>
<dbReference type="Proteomes" id="UP000294752">
    <property type="component" value="Unassembled WGS sequence"/>
</dbReference>
<sequence>MCKTIWACKLFISVLNKQRTVNNNEKNTPNYISSTGICGFCTYLCHYLLWYRVRYCVTSYAIQQREDFNEFLQEAFMK</sequence>
<evidence type="ECO:0000256" key="1">
    <source>
        <dbReference type="SAM" id="Phobius"/>
    </source>
</evidence>
<keyword evidence="1" id="KW-0812">Transmembrane</keyword>